<protein>
    <submittedName>
        <fullName evidence="1">Uncharacterized protein</fullName>
    </submittedName>
</protein>
<proteinExistence type="predicted"/>
<evidence type="ECO:0000313" key="1">
    <source>
        <dbReference type="EMBL" id="GIY04810.1"/>
    </source>
</evidence>
<comment type="caution">
    <text evidence="1">The sequence shown here is derived from an EMBL/GenBank/DDBJ whole genome shotgun (WGS) entry which is preliminary data.</text>
</comment>
<name>A0AAV4Q6V2_CAEEX</name>
<dbReference type="Proteomes" id="UP001054945">
    <property type="component" value="Unassembled WGS sequence"/>
</dbReference>
<dbReference type="EMBL" id="BPLR01005755">
    <property type="protein sequence ID" value="GIY04810.1"/>
    <property type="molecule type" value="Genomic_DNA"/>
</dbReference>
<keyword evidence="2" id="KW-1185">Reference proteome</keyword>
<accession>A0AAV4Q6V2</accession>
<reference evidence="1 2" key="1">
    <citation type="submission" date="2021-06" db="EMBL/GenBank/DDBJ databases">
        <title>Caerostris extrusa draft genome.</title>
        <authorList>
            <person name="Kono N."/>
            <person name="Arakawa K."/>
        </authorList>
    </citation>
    <scope>NUCLEOTIDE SEQUENCE [LARGE SCALE GENOMIC DNA]</scope>
</reference>
<evidence type="ECO:0000313" key="2">
    <source>
        <dbReference type="Proteomes" id="UP001054945"/>
    </source>
</evidence>
<dbReference type="AlphaFoldDB" id="A0AAV4Q6V2"/>
<organism evidence="1 2">
    <name type="scientific">Caerostris extrusa</name>
    <name type="common">Bark spider</name>
    <name type="synonym">Caerostris bankana</name>
    <dbReference type="NCBI Taxonomy" id="172846"/>
    <lineage>
        <taxon>Eukaryota</taxon>
        <taxon>Metazoa</taxon>
        <taxon>Ecdysozoa</taxon>
        <taxon>Arthropoda</taxon>
        <taxon>Chelicerata</taxon>
        <taxon>Arachnida</taxon>
        <taxon>Araneae</taxon>
        <taxon>Araneomorphae</taxon>
        <taxon>Entelegynae</taxon>
        <taxon>Araneoidea</taxon>
        <taxon>Araneidae</taxon>
        <taxon>Caerostris</taxon>
    </lineage>
</organism>
<gene>
    <name evidence="1" type="ORF">CEXT_778531</name>
</gene>
<sequence length="132" mass="14823">MSQGINTKGVFQVIRWTALNQKLLMKAFIGQVVSREEGFCVGFSSLLGDRSNFVWRAACSREAGGGVGVANYCHSNALRRNGIYTDSFYFRRFRVSGVLFKVSSSFEAAYGQLAWMQQLSKVSKLSSWRMLL</sequence>